<dbReference type="NCBIfam" id="TIGR00413">
    <property type="entry name" value="rlpA"/>
    <property type="match status" value="1"/>
</dbReference>
<dbReference type="InterPro" id="IPR012997">
    <property type="entry name" value="RplA"/>
</dbReference>
<comment type="function">
    <text evidence="3">Lytic transglycosylase with a strong preference for naked glycan strands that lack stem peptides.</text>
</comment>
<feature type="signal peptide" evidence="3">
    <location>
        <begin position="1"/>
        <end position="25"/>
    </location>
</feature>
<evidence type="ECO:0000256" key="3">
    <source>
        <dbReference type="HAMAP-Rule" id="MF_02071"/>
    </source>
</evidence>
<keyword evidence="7" id="KW-1185">Reference proteome</keyword>
<comment type="similarity">
    <text evidence="3 4">Belongs to the RlpA family.</text>
</comment>
<dbReference type="InterPro" id="IPR034718">
    <property type="entry name" value="RlpA"/>
</dbReference>
<keyword evidence="6" id="KW-0449">Lipoprotein</keyword>
<dbReference type="EC" id="4.2.2.-" evidence="3"/>
<dbReference type="RefSeq" id="WP_023432376.1">
    <property type="nucleotide sequence ID" value="NZ_AWXZ01000029.1"/>
</dbReference>
<keyword evidence="2 3" id="KW-0961">Cell wall biogenesis/degradation</keyword>
<dbReference type="InterPro" id="IPR036908">
    <property type="entry name" value="RlpA-like_sf"/>
</dbReference>
<reference evidence="6 7" key="1">
    <citation type="journal article" date="2014" name="Genome Announc.">
        <title>Draft Genome Sequence of Lutibaculum baratangense Strain AMV1T, Isolated from a Mud Volcano in Andamans, India.</title>
        <authorList>
            <person name="Singh A."/>
            <person name="Sreenivas A."/>
            <person name="Sathyanarayana Reddy G."/>
            <person name="Pinnaka A.K."/>
            <person name="Shivaji S."/>
        </authorList>
    </citation>
    <scope>NUCLEOTIDE SEQUENCE [LARGE SCALE GENOMIC DNA]</scope>
    <source>
        <strain evidence="6 7">AMV1</strain>
    </source>
</reference>
<dbReference type="EMBL" id="AWXZ01000029">
    <property type="protein sequence ID" value="ESR24923.1"/>
    <property type="molecule type" value="Genomic_DNA"/>
</dbReference>
<dbReference type="PATRIC" id="fig|631454.5.peg.2215"/>
<dbReference type="STRING" id="631454.N177_2246"/>
<organism evidence="6 7">
    <name type="scientific">Lutibaculum baratangense AMV1</name>
    <dbReference type="NCBI Taxonomy" id="631454"/>
    <lineage>
        <taxon>Bacteria</taxon>
        <taxon>Pseudomonadati</taxon>
        <taxon>Pseudomonadota</taxon>
        <taxon>Alphaproteobacteria</taxon>
        <taxon>Hyphomicrobiales</taxon>
        <taxon>Tepidamorphaceae</taxon>
        <taxon>Lutibaculum</taxon>
    </lineage>
</organism>
<dbReference type="GO" id="GO:0000270">
    <property type="term" value="P:peptidoglycan metabolic process"/>
    <property type="evidence" value="ECO:0007669"/>
    <property type="project" value="UniProtKB-UniRule"/>
</dbReference>
<feature type="domain" description="RlpA-like protein double-psi beta-barrel" evidence="5">
    <location>
        <begin position="37"/>
        <end position="125"/>
    </location>
</feature>
<evidence type="ECO:0000256" key="4">
    <source>
        <dbReference type="RuleBase" id="RU003495"/>
    </source>
</evidence>
<gene>
    <name evidence="3" type="primary">rlpA</name>
    <name evidence="6" type="ORF">N177_2246</name>
</gene>
<evidence type="ECO:0000256" key="2">
    <source>
        <dbReference type="ARBA" id="ARBA00023316"/>
    </source>
</evidence>
<proteinExistence type="inferred from homology"/>
<dbReference type="GO" id="GO:0071555">
    <property type="term" value="P:cell wall organization"/>
    <property type="evidence" value="ECO:0007669"/>
    <property type="project" value="UniProtKB-KW"/>
</dbReference>
<comment type="caution">
    <text evidence="6">The sequence shown here is derived from an EMBL/GenBank/DDBJ whole genome shotgun (WGS) entry which is preliminary data.</text>
</comment>
<name>V4TFL3_9HYPH</name>
<dbReference type="Pfam" id="PF03330">
    <property type="entry name" value="DPBB_1"/>
    <property type="match status" value="1"/>
</dbReference>
<dbReference type="eggNOG" id="COG0797">
    <property type="taxonomic scope" value="Bacteria"/>
</dbReference>
<dbReference type="InterPro" id="IPR009009">
    <property type="entry name" value="RlpA-like_DPBB"/>
</dbReference>
<sequence precursor="true">MNFAPKILLAALVAGSLFVPSIEQAAAHGTAAVTKTFSGAASWYGQKFNGRRTASGERFNMNDLTAAHRSLPFGTRVRVTNVANGKSVVVRINDRGPFHGNRVIDLSRKAAENVSLLGRGVGRVKLEVLGS</sequence>
<evidence type="ECO:0000259" key="5">
    <source>
        <dbReference type="Pfam" id="PF03330"/>
    </source>
</evidence>
<dbReference type="Proteomes" id="UP000017819">
    <property type="component" value="Unassembled WGS sequence"/>
</dbReference>
<dbReference type="CDD" id="cd22268">
    <property type="entry name" value="DPBB_RlpA-like"/>
    <property type="match status" value="1"/>
</dbReference>
<keyword evidence="3" id="KW-0732">Signal</keyword>
<evidence type="ECO:0000256" key="1">
    <source>
        <dbReference type="ARBA" id="ARBA00023239"/>
    </source>
</evidence>
<dbReference type="PANTHER" id="PTHR34183">
    <property type="entry name" value="ENDOLYTIC PEPTIDOGLYCAN TRANSGLYCOSYLASE RLPA"/>
    <property type="match status" value="1"/>
</dbReference>
<accession>V4TFL3</accession>
<dbReference type="GO" id="GO:0008932">
    <property type="term" value="F:lytic endotransglycosylase activity"/>
    <property type="evidence" value="ECO:0007669"/>
    <property type="project" value="UniProtKB-UniRule"/>
</dbReference>
<dbReference type="PANTHER" id="PTHR34183:SF1">
    <property type="entry name" value="ENDOLYTIC PEPTIDOGLYCAN TRANSGLYCOSYLASE RLPA"/>
    <property type="match status" value="1"/>
</dbReference>
<keyword evidence="1 3" id="KW-0456">Lyase</keyword>
<dbReference type="OrthoDB" id="9779128at2"/>
<dbReference type="Gene3D" id="2.40.40.10">
    <property type="entry name" value="RlpA-like domain"/>
    <property type="match status" value="1"/>
</dbReference>
<dbReference type="HAMAP" id="MF_02071">
    <property type="entry name" value="RlpA"/>
    <property type="match status" value="1"/>
</dbReference>
<evidence type="ECO:0000313" key="6">
    <source>
        <dbReference type="EMBL" id="ESR24923.1"/>
    </source>
</evidence>
<protein>
    <recommendedName>
        <fullName evidence="3">Endolytic peptidoglycan transglycosylase RlpA</fullName>
        <ecNumber evidence="3">4.2.2.-</ecNumber>
    </recommendedName>
</protein>
<evidence type="ECO:0000313" key="7">
    <source>
        <dbReference type="Proteomes" id="UP000017819"/>
    </source>
</evidence>
<dbReference type="AlphaFoldDB" id="V4TFL3"/>
<dbReference type="SUPFAM" id="SSF50685">
    <property type="entry name" value="Barwin-like endoglucanases"/>
    <property type="match status" value="1"/>
</dbReference>
<feature type="chain" id="PRO_5009993055" description="Endolytic peptidoglycan transglycosylase RlpA" evidence="3">
    <location>
        <begin position="26"/>
        <end position="131"/>
    </location>
</feature>